<dbReference type="PANTHER" id="PTHR43421:SF1">
    <property type="entry name" value="METALLOPROTEASE PMBA"/>
    <property type="match status" value="1"/>
</dbReference>
<organism evidence="5 6">
    <name type="scientific">Thermotoga petrophila</name>
    <dbReference type="NCBI Taxonomy" id="93929"/>
    <lineage>
        <taxon>Bacteria</taxon>
        <taxon>Thermotogati</taxon>
        <taxon>Thermotogota</taxon>
        <taxon>Thermotogae</taxon>
        <taxon>Thermotogales</taxon>
        <taxon>Thermotogaceae</taxon>
        <taxon>Thermotoga</taxon>
    </lineage>
</organism>
<dbReference type="GO" id="GO:0005829">
    <property type="term" value="C:cytosol"/>
    <property type="evidence" value="ECO:0007669"/>
    <property type="project" value="TreeGrafter"/>
</dbReference>
<dbReference type="Pfam" id="PF19290">
    <property type="entry name" value="PmbA_TldD_2nd"/>
    <property type="match status" value="1"/>
</dbReference>
<proteinExistence type="inferred from homology"/>
<dbReference type="PATRIC" id="fig|93930.3.peg.1246"/>
<feature type="domain" description="Metalloprotease TldD/E central" evidence="4">
    <location>
        <begin position="111"/>
        <end position="212"/>
    </location>
</feature>
<accession>A0A101ES17</accession>
<evidence type="ECO:0000259" key="4">
    <source>
        <dbReference type="Pfam" id="PF19290"/>
    </source>
</evidence>
<dbReference type="InterPro" id="IPR035068">
    <property type="entry name" value="TldD/PmbA_N"/>
</dbReference>
<evidence type="ECO:0000313" key="5">
    <source>
        <dbReference type="EMBL" id="KUK23849.1"/>
    </source>
</evidence>
<dbReference type="Pfam" id="PF19289">
    <property type="entry name" value="PmbA_TldD_3rd"/>
    <property type="match status" value="1"/>
</dbReference>
<dbReference type="Proteomes" id="UP000058636">
    <property type="component" value="Unassembled WGS sequence"/>
</dbReference>
<comment type="caution">
    <text evidence="5">The sequence shown here is derived from an EMBL/GenBank/DDBJ whole genome shotgun (WGS) entry which is preliminary data.</text>
</comment>
<evidence type="ECO:0000259" key="3">
    <source>
        <dbReference type="Pfam" id="PF19289"/>
    </source>
</evidence>
<dbReference type="GO" id="GO:0008237">
    <property type="term" value="F:metallopeptidase activity"/>
    <property type="evidence" value="ECO:0007669"/>
    <property type="project" value="InterPro"/>
</dbReference>
<dbReference type="InterPro" id="IPR036059">
    <property type="entry name" value="TldD/PmbA_sf"/>
</dbReference>
<name>A0A101ES17_9THEM</name>
<dbReference type="InterPro" id="IPR002510">
    <property type="entry name" value="Metalloprtase-TldD/E_N"/>
</dbReference>
<dbReference type="SUPFAM" id="SSF111283">
    <property type="entry name" value="Putative modulator of DNA gyrase, PmbA/TldD"/>
    <property type="match status" value="1"/>
</dbReference>
<evidence type="ECO:0000259" key="2">
    <source>
        <dbReference type="Pfam" id="PF01523"/>
    </source>
</evidence>
<reference evidence="5 6" key="1">
    <citation type="journal article" date="2015" name="MBio">
        <title>Genome-Resolved Metagenomic Analysis Reveals Roles for Candidate Phyla and Other Microbial Community Members in Biogeochemical Transformations in Oil Reservoirs.</title>
        <authorList>
            <person name="Hu P."/>
            <person name="Tom L."/>
            <person name="Singh A."/>
            <person name="Thomas B.C."/>
            <person name="Baker B.J."/>
            <person name="Piceno Y.M."/>
            <person name="Andersen G.L."/>
            <person name="Banfield J.F."/>
        </authorList>
    </citation>
    <scope>NUCLEOTIDE SEQUENCE [LARGE SCALE GENOMIC DNA]</scope>
    <source>
        <strain evidence="5">46_26</strain>
    </source>
</reference>
<evidence type="ECO:0000256" key="1">
    <source>
        <dbReference type="ARBA" id="ARBA00005836"/>
    </source>
</evidence>
<protein>
    <submittedName>
        <fullName evidence="5">Peptidase U62, modulator of DNA gyrase</fullName>
    </submittedName>
</protein>
<dbReference type="PANTHER" id="PTHR43421">
    <property type="entry name" value="METALLOPROTEASE PMBA"/>
    <property type="match status" value="1"/>
</dbReference>
<evidence type="ECO:0000313" key="6">
    <source>
        <dbReference type="Proteomes" id="UP000058636"/>
    </source>
</evidence>
<feature type="domain" description="Metalloprotease TldD/E C-terminal" evidence="3">
    <location>
        <begin position="220"/>
        <end position="434"/>
    </location>
</feature>
<sequence length="435" mass="48248">MTFEEFKDRLFALAKKNGVEVQISFLETKEFSLRLANGDLDQYTDAGKFNVEIKVLKDGKTGAFRTQVLEDPEKCFEEALSNLQIKDSEEKEYFFEGGEEYREMETYVGRFEKLSVKEKMGMAKKAHESAAKDERVAMVPTVMYRDMVIKKIITNTLGLNVESQMDGGFLFAMAIARDTNPRSGSWYELARVPEELDPEEIGKRAAEEAISLIGSKTIPSGKYPVLMRNTALLDLMEMFIPMISAENVQKNLSPLKGKLGEQVGNPAVSIKDLPYHPKGLSSTPFDDEGVPTTEKFVLENGVLKTFLHNLKTARKEGVEPTGNGFVGGIRPVNLMLMPGEKSFEELLKEMSRGVVITEVEGMHAGANSISGEFSLFAKGYWVENGEIVHGVEDITISGNFLDLLRKIVLVGNDVKVSQHTIAPSVLVEVLDVAGK</sequence>
<comment type="similarity">
    <text evidence="1">Belongs to the peptidase U62 family.</text>
</comment>
<dbReference type="GO" id="GO:0006508">
    <property type="term" value="P:proteolysis"/>
    <property type="evidence" value="ECO:0007669"/>
    <property type="project" value="InterPro"/>
</dbReference>
<dbReference type="InterPro" id="IPR045569">
    <property type="entry name" value="Metalloprtase-TldD/E_C"/>
</dbReference>
<dbReference type="EMBL" id="LGFG01000001">
    <property type="protein sequence ID" value="KUK23849.1"/>
    <property type="molecule type" value="Genomic_DNA"/>
</dbReference>
<feature type="domain" description="Metalloprotease TldD/E N-terminal" evidence="2">
    <location>
        <begin position="23"/>
        <end position="82"/>
    </location>
</feature>
<dbReference type="AlphaFoldDB" id="A0A101ES17"/>
<dbReference type="Gene3D" id="3.30.2290.10">
    <property type="entry name" value="PmbA/TldD superfamily"/>
    <property type="match status" value="1"/>
</dbReference>
<dbReference type="InterPro" id="IPR047657">
    <property type="entry name" value="PmbA"/>
</dbReference>
<dbReference type="InterPro" id="IPR045570">
    <property type="entry name" value="Metalloprtase-TldD/E_cen_dom"/>
</dbReference>
<dbReference type="Pfam" id="PF01523">
    <property type="entry name" value="PmbA_TldD_1st"/>
    <property type="match status" value="1"/>
</dbReference>
<gene>
    <name evidence="5" type="ORF">XD57_0006</name>
</gene>